<dbReference type="GO" id="GO:0016829">
    <property type="term" value="F:lyase activity"/>
    <property type="evidence" value="ECO:0007669"/>
    <property type="project" value="UniProtKB-KW"/>
</dbReference>
<dbReference type="SUPFAM" id="SSF54637">
    <property type="entry name" value="Thioesterase/thiol ester dehydrase-isomerase"/>
    <property type="match status" value="2"/>
</dbReference>
<dbReference type="InterPro" id="IPR054545">
    <property type="entry name" value="ApeI-like"/>
</dbReference>
<evidence type="ECO:0000313" key="4">
    <source>
        <dbReference type="Proteomes" id="UP000054742"/>
    </source>
</evidence>
<dbReference type="InterPro" id="IPR013114">
    <property type="entry name" value="FabA_FabZ"/>
</dbReference>
<keyword evidence="4" id="KW-1185">Reference proteome</keyword>
<dbReference type="PANTHER" id="PTHR30272:SF1">
    <property type="entry name" value="3-HYDROXYACYL-[ACYL-CARRIER-PROTEIN] DEHYDRATASE"/>
    <property type="match status" value="1"/>
</dbReference>
<keyword evidence="1" id="KW-0456">Lyase</keyword>
<dbReference type="PATRIC" id="fig|29422.6.peg.2965"/>
<feature type="domain" description="ApeI dehydratase-like" evidence="2">
    <location>
        <begin position="187"/>
        <end position="277"/>
    </location>
</feature>
<dbReference type="InterPro" id="IPR029069">
    <property type="entry name" value="HotDog_dom_sf"/>
</dbReference>
<evidence type="ECO:0000259" key="2">
    <source>
        <dbReference type="Pfam" id="PF22818"/>
    </source>
</evidence>
<dbReference type="RefSeq" id="WP_058442772.1">
    <property type="nucleotide sequence ID" value="NZ_CAAAHU010000011.1"/>
</dbReference>
<sequence length="296" mass="33232">MRFLFVDRILQLSPGELIRGIKHITQDDAYLCSDDTGRLCFIPSLIGETLGQLAAWNVMAFNGFTLRPVAGVVASARVHRPAYVGETLELESFIERLDETAVQYHSVARISNEIVFNVDGALGPLLPMTEFIDEQEVRRQFFEINRPGDWPQQNCPLSACQSIASVPVTCIPKLSFDRIVASEPGVSLVAEKYITRAAPYFPDHFPKKPVLPMTVLLECKLNLAREFVALAQFDADYQVSELRKIKMNEFIHPGDIVVCHVKVKQYDAQQLILSYRSEVEGKRVCVLDVVMNAKGC</sequence>
<proteinExistence type="predicted"/>
<dbReference type="Gene3D" id="3.10.129.10">
    <property type="entry name" value="Hotdog Thioesterase"/>
    <property type="match status" value="2"/>
</dbReference>
<dbReference type="OrthoDB" id="4547918at2"/>
<comment type="caution">
    <text evidence="3">The sequence shown here is derived from an EMBL/GenBank/DDBJ whole genome shotgun (WGS) entry which is preliminary data.</text>
</comment>
<gene>
    <name evidence="3" type="primary">fabA</name>
    <name evidence="3" type="ORF">Lbru_2798</name>
</gene>
<dbReference type="PANTHER" id="PTHR30272">
    <property type="entry name" value="3-HYDROXYACYL-[ACYL-CARRIER-PROTEIN] DEHYDRATASE"/>
    <property type="match status" value="1"/>
</dbReference>
<name>A0A0W0S415_9GAMM</name>
<reference evidence="3 4" key="1">
    <citation type="submission" date="2015-11" db="EMBL/GenBank/DDBJ databases">
        <title>Genomic analysis of 38 Legionella species identifies large and diverse effector repertoires.</title>
        <authorList>
            <person name="Burstein D."/>
            <person name="Amaro F."/>
            <person name="Zusman T."/>
            <person name="Lifshitz Z."/>
            <person name="Cohen O."/>
            <person name="Gilbert J.A."/>
            <person name="Pupko T."/>
            <person name="Shuman H.A."/>
            <person name="Segal G."/>
        </authorList>
    </citation>
    <scope>NUCLEOTIDE SEQUENCE [LARGE SCALE GENOMIC DNA]</scope>
    <source>
        <strain evidence="3 4">ATCC 43878</strain>
    </source>
</reference>
<evidence type="ECO:0000313" key="3">
    <source>
        <dbReference type="EMBL" id="KTC77905.1"/>
    </source>
</evidence>
<protein>
    <submittedName>
        <fullName evidence="3">(3R)-hydroxymyristoyl-ACP dehydratase</fullName>
    </submittedName>
</protein>
<evidence type="ECO:0000256" key="1">
    <source>
        <dbReference type="ARBA" id="ARBA00023239"/>
    </source>
</evidence>
<accession>A0A0W0S415</accession>
<dbReference type="AlphaFoldDB" id="A0A0W0S415"/>
<dbReference type="STRING" id="29422.Lbru_2798"/>
<organism evidence="3 4">
    <name type="scientific">Legionella brunensis</name>
    <dbReference type="NCBI Taxonomy" id="29422"/>
    <lineage>
        <taxon>Bacteria</taxon>
        <taxon>Pseudomonadati</taxon>
        <taxon>Pseudomonadota</taxon>
        <taxon>Gammaproteobacteria</taxon>
        <taxon>Legionellales</taxon>
        <taxon>Legionellaceae</taxon>
        <taxon>Legionella</taxon>
    </lineage>
</organism>
<dbReference type="EMBL" id="LNXV01000034">
    <property type="protein sequence ID" value="KTC77905.1"/>
    <property type="molecule type" value="Genomic_DNA"/>
</dbReference>
<dbReference type="Proteomes" id="UP000054742">
    <property type="component" value="Unassembled WGS sequence"/>
</dbReference>
<dbReference type="Pfam" id="PF22818">
    <property type="entry name" value="ApeI-like"/>
    <property type="match status" value="1"/>
</dbReference>